<name>A0ABW5F7H0_9BACL</name>
<reference evidence="2" key="1">
    <citation type="journal article" date="2019" name="Int. J. Syst. Evol. Microbiol.">
        <title>The Global Catalogue of Microorganisms (GCM) 10K type strain sequencing project: providing services to taxonomists for standard genome sequencing and annotation.</title>
        <authorList>
            <consortium name="The Broad Institute Genomics Platform"/>
            <consortium name="The Broad Institute Genome Sequencing Center for Infectious Disease"/>
            <person name="Wu L."/>
            <person name="Ma J."/>
        </authorList>
    </citation>
    <scope>NUCLEOTIDE SEQUENCE [LARGE SCALE GENOMIC DNA]</scope>
    <source>
        <strain evidence="2">CCM 8725</strain>
    </source>
</reference>
<dbReference type="Proteomes" id="UP001597448">
    <property type="component" value="Unassembled WGS sequence"/>
</dbReference>
<evidence type="ECO:0000313" key="1">
    <source>
        <dbReference type="EMBL" id="MFD2409672.1"/>
    </source>
</evidence>
<dbReference type="EMBL" id="JBHUKY010000018">
    <property type="protein sequence ID" value="MFD2409672.1"/>
    <property type="molecule type" value="Genomic_DNA"/>
</dbReference>
<protein>
    <submittedName>
        <fullName evidence="1">Uncharacterized protein</fullName>
    </submittedName>
</protein>
<accession>A0ABW5F7H0</accession>
<sequence length="559" mass="63409">MTDQLKHQQETSYKIRQREIMYAAAVEAEGLPLLDSGLWFHDDVRNNFYYASYLFAAAVDDTLELPFSREEAQRKADAVLLETVLLQNRQPGTKLYGHWPLGLSPAPRDAAPHELPVEIMGSLMVWFCKQYSAQFSAGLRVAFHTALGHIYRSGFFRKQVATFGHHEAKYTAAKLIFGQLYEDEELREDGRHSLEITLAHIRTKGMPEYGSLPWFWHWVQAFTCAWELEADSSVRETLGEMLDFLWTERSQWYLQGAWAGGHSRGWPHDVPADGNLLHDYVQFGDFALPAEMPRTEYAGFLFYEAPEEVRSAALNRQLPVEVCKKTEKVVAGSPERQPALHSYAYICKDYAAGGMWERVEEFDNEQLRWAFSLPVPAAAGVNRLYFFHPGQGYQPGDPRHQSSYMEVLYHRNTILSLFPVPEGEDTAIVGVLPLGEWIRQPKALLGYAGNVYFSVYVSHEYDLLERPSYLEVTSKNMPGGVVVEALSADQAAELGIRSLEEFALAAIQRAPEFTEGEILSAAYTVWSGKERLQLSIDHKHTGIEALINGKPVSFEHYKV</sequence>
<gene>
    <name evidence="1" type="ORF">ACFSX3_07310</name>
</gene>
<comment type="caution">
    <text evidence="1">The sequence shown here is derived from an EMBL/GenBank/DDBJ whole genome shotgun (WGS) entry which is preliminary data.</text>
</comment>
<organism evidence="1 2">
    <name type="scientific">Paenibacillus rhizoplanae</name>
    <dbReference type="NCBI Taxonomy" id="1917181"/>
    <lineage>
        <taxon>Bacteria</taxon>
        <taxon>Bacillati</taxon>
        <taxon>Bacillota</taxon>
        <taxon>Bacilli</taxon>
        <taxon>Bacillales</taxon>
        <taxon>Paenibacillaceae</taxon>
        <taxon>Paenibacillus</taxon>
    </lineage>
</organism>
<proteinExistence type="predicted"/>
<keyword evidence="2" id="KW-1185">Reference proteome</keyword>
<dbReference type="RefSeq" id="WP_209989463.1">
    <property type="nucleotide sequence ID" value="NZ_JBHSVQ010000001.1"/>
</dbReference>
<evidence type="ECO:0000313" key="2">
    <source>
        <dbReference type="Proteomes" id="UP001597448"/>
    </source>
</evidence>